<feature type="transmembrane region" description="Helical" evidence="9">
    <location>
        <begin position="319"/>
        <end position="340"/>
    </location>
</feature>
<dbReference type="OrthoDB" id="9808458at2"/>
<evidence type="ECO:0000256" key="5">
    <source>
        <dbReference type="ARBA" id="ARBA00022692"/>
    </source>
</evidence>
<evidence type="ECO:0000313" key="10">
    <source>
        <dbReference type="EMBL" id="TSB45642.1"/>
    </source>
</evidence>
<accession>A0A553ZW34</accession>
<feature type="transmembrane region" description="Helical" evidence="9">
    <location>
        <begin position="84"/>
        <end position="113"/>
    </location>
</feature>
<evidence type="ECO:0000256" key="7">
    <source>
        <dbReference type="ARBA" id="ARBA00023136"/>
    </source>
</evidence>
<dbReference type="AlphaFoldDB" id="A0A553ZW34"/>
<evidence type="ECO:0000313" key="11">
    <source>
        <dbReference type="Proteomes" id="UP000318521"/>
    </source>
</evidence>
<feature type="transmembrane region" description="Helical" evidence="9">
    <location>
        <begin position="377"/>
        <end position="403"/>
    </location>
</feature>
<comment type="caution">
    <text evidence="10">The sequence shown here is derived from an EMBL/GenBank/DDBJ whole genome shotgun (WGS) entry which is preliminary data.</text>
</comment>
<dbReference type="PANTHER" id="PTHR43337:SF11">
    <property type="entry name" value="GUANINE_HYPOXANTHINE PERMEASE PBUG"/>
    <property type="match status" value="1"/>
</dbReference>
<gene>
    <name evidence="10" type="ORF">FN960_15860</name>
</gene>
<dbReference type="EMBL" id="VLXZ01000010">
    <property type="protein sequence ID" value="TSB45642.1"/>
    <property type="molecule type" value="Genomic_DNA"/>
</dbReference>
<dbReference type="Proteomes" id="UP000318521">
    <property type="component" value="Unassembled WGS sequence"/>
</dbReference>
<feature type="transmembrane region" description="Helical" evidence="9">
    <location>
        <begin position="238"/>
        <end position="266"/>
    </location>
</feature>
<dbReference type="Pfam" id="PF00860">
    <property type="entry name" value="Xan_ur_permease"/>
    <property type="match status" value="1"/>
</dbReference>
<evidence type="ECO:0000256" key="4">
    <source>
        <dbReference type="ARBA" id="ARBA00022475"/>
    </source>
</evidence>
<keyword evidence="11" id="KW-1185">Reference proteome</keyword>
<keyword evidence="5 8" id="KW-0812">Transmembrane</keyword>
<evidence type="ECO:0000256" key="8">
    <source>
        <dbReference type="PIRNR" id="PIRNR005353"/>
    </source>
</evidence>
<comment type="similarity">
    <text evidence="2 8">Belongs to the nucleobase:cation symporter-2 (NCS2) (TC 2.A.40) family. Azg-like subfamily.</text>
</comment>
<evidence type="ECO:0000256" key="1">
    <source>
        <dbReference type="ARBA" id="ARBA00004651"/>
    </source>
</evidence>
<evidence type="ECO:0000256" key="3">
    <source>
        <dbReference type="ARBA" id="ARBA00022448"/>
    </source>
</evidence>
<keyword evidence="6 8" id="KW-1133">Transmembrane helix</keyword>
<dbReference type="PIRSF" id="PIRSF005353">
    <property type="entry name" value="PbuG"/>
    <property type="match status" value="1"/>
</dbReference>
<feature type="transmembrane region" description="Helical" evidence="9">
    <location>
        <begin position="18"/>
        <end position="38"/>
    </location>
</feature>
<comment type="subcellular location">
    <subcellularLocation>
        <location evidence="1 8">Cell membrane</location>
        <topology evidence="1 8">Multi-pass membrane protein</topology>
    </subcellularLocation>
</comment>
<feature type="transmembrane region" description="Helical" evidence="9">
    <location>
        <begin position="415"/>
        <end position="432"/>
    </location>
</feature>
<dbReference type="GO" id="GO:0005886">
    <property type="term" value="C:plasma membrane"/>
    <property type="evidence" value="ECO:0007669"/>
    <property type="project" value="UniProtKB-SubCell"/>
</dbReference>
<keyword evidence="4 8" id="KW-1003">Cell membrane</keyword>
<dbReference type="InterPro" id="IPR026033">
    <property type="entry name" value="Azg-like_bact_archaea"/>
</dbReference>
<dbReference type="PANTHER" id="PTHR43337">
    <property type="entry name" value="XANTHINE/URACIL PERMEASE C887.17-RELATED"/>
    <property type="match status" value="1"/>
</dbReference>
<feature type="transmembrane region" description="Helical" evidence="9">
    <location>
        <begin position="193"/>
        <end position="211"/>
    </location>
</feature>
<keyword evidence="7 8" id="KW-0472">Membrane</keyword>
<dbReference type="GO" id="GO:0005345">
    <property type="term" value="F:purine nucleobase transmembrane transporter activity"/>
    <property type="evidence" value="ECO:0007669"/>
    <property type="project" value="TreeGrafter"/>
</dbReference>
<sequence length="433" mass="45142">MDRFFGLTEQGTNVKREAIAGLTTFLAMAYILAVNPMILGDAGMDQTAVFVATALAAMIGSIIMGLVANYPIAQAPGMGLNAFFAYTVVLGMGMSWQAALFAVFVSSLIFLLITVFKIREIIINAIPAELKHAAAAGIGLFIAFIGLKNAGIIVADEATFVALGDLTSGPVLLAVFGVVITAIFVVRGFKAGVFYGLALTAIVGIITGVVARPEGIVASAPSLAPTFLAAFDVSTAEIFSASMAVAILTFLFVTFFDTAGTLFAVANQAGFVKDNKLPRAGKALFSDASGGVVGSLLGTSTTTSYIESSSGVAVGGKTGLTAVFTGLLFLVAIFFSPLLAVITGQVTAAALIIVGVMMATSLRFIDWTRMEIAIPTFVTFIAMPLTYSIANGIALGFILYPITMVVSGNAKKVHPIMYILFVIFVLYFAFLSH</sequence>
<name>A0A553ZW34_9BACI</name>
<dbReference type="InterPro" id="IPR006043">
    <property type="entry name" value="NCS2"/>
</dbReference>
<feature type="transmembrane region" description="Helical" evidence="9">
    <location>
        <begin position="346"/>
        <end position="365"/>
    </location>
</feature>
<dbReference type="RefSeq" id="WP_143849831.1">
    <property type="nucleotide sequence ID" value="NZ_VLXZ01000010.1"/>
</dbReference>
<evidence type="ECO:0000256" key="6">
    <source>
        <dbReference type="ARBA" id="ARBA00022989"/>
    </source>
</evidence>
<feature type="transmembrane region" description="Helical" evidence="9">
    <location>
        <begin position="50"/>
        <end position="72"/>
    </location>
</feature>
<evidence type="ECO:0000256" key="9">
    <source>
        <dbReference type="SAM" id="Phobius"/>
    </source>
</evidence>
<protein>
    <submittedName>
        <fullName evidence="10">NCS2 family permease</fullName>
    </submittedName>
</protein>
<feature type="transmembrane region" description="Helical" evidence="9">
    <location>
        <begin position="167"/>
        <end position="186"/>
    </location>
</feature>
<reference evidence="10 11" key="1">
    <citation type="submission" date="2019-07" db="EMBL/GenBank/DDBJ databases">
        <authorList>
            <person name="Park Y.J."/>
            <person name="Jeong S.E."/>
            <person name="Jung H.S."/>
        </authorList>
    </citation>
    <scope>NUCLEOTIDE SEQUENCE [LARGE SCALE GENOMIC DNA]</scope>
    <source>
        <strain evidence="11">P16(2019)</strain>
    </source>
</reference>
<evidence type="ECO:0000256" key="2">
    <source>
        <dbReference type="ARBA" id="ARBA00005697"/>
    </source>
</evidence>
<proteinExistence type="inferred from homology"/>
<feature type="transmembrane region" description="Helical" evidence="9">
    <location>
        <begin position="133"/>
        <end position="155"/>
    </location>
</feature>
<keyword evidence="3 8" id="KW-0813">Transport</keyword>
<dbReference type="InterPro" id="IPR045018">
    <property type="entry name" value="Azg-like"/>
</dbReference>
<organism evidence="10 11">
    <name type="scientific">Alkalicoccobacillus porphyridii</name>
    <dbReference type="NCBI Taxonomy" id="2597270"/>
    <lineage>
        <taxon>Bacteria</taxon>
        <taxon>Bacillati</taxon>
        <taxon>Bacillota</taxon>
        <taxon>Bacilli</taxon>
        <taxon>Bacillales</taxon>
        <taxon>Bacillaceae</taxon>
        <taxon>Alkalicoccobacillus</taxon>
    </lineage>
</organism>